<name>S4NP40_9NEOP</name>
<proteinExistence type="predicted"/>
<accession>S4NP40</accession>
<dbReference type="EMBL" id="GAIX01013721">
    <property type="protein sequence ID" value="JAA78839.1"/>
    <property type="molecule type" value="Transcribed_RNA"/>
</dbReference>
<dbReference type="AlphaFoldDB" id="S4NP40"/>
<sequence length="67" mass="7639">SPARLDFRRGRGKSRVATPLCSRAVSLSVCRGDIEKQRAQRYPRLLSALQRLAQAARSRLTKPLYVW</sequence>
<evidence type="ECO:0000313" key="1">
    <source>
        <dbReference type="EMBL" id="JAA78839.1"/>
    </source>
</evidence>
<protein>
    <submittedName>
        <fullName evidence="1">Uncharacterized protein</fullName>
    </submittedName>
</protein>
<reference evidence="1" key="2">
    <citation type="submission" date="2013-05" db="EMBL/GenBank/DDBJ databases">
        <authorList>
            <person name="Carter J.-M."/>
            <person name="Baker S.C."/>
            <person name="Pink R."/>
            <person name="Carter D.R.F."/>
            <person name="Collins A."/>
            <person name="Tomlin J."/>
            <person name="Gibbs M."/>
            <person name="Breuker C.J."/>
        </authorList>
    </citation>
    <scope>NUCLEOTIDE SEQUENCE</scope>
    <source>
        <tissue evidence="1">Ovary</tissue>
    </source>
</reference>
<reference evidence="1" key="1">
    <citation type="journal article" date="2013" name="BMC Genomics">
        <title>Unscrambling butterfly oogenesis.</title>
        <authorList>
            <person name="Carter J.M."/>
            <person name="Baker S.C."/>
            <person name="Pink R."/>
            <person name="Carter D.R."/>
            <person name="Collins A."/>
            <person name="Tomlin J."/>
            <person name="Gibbs M."/>
            <person name="Breuker C.J."/>
        </authorList>
    </citation>
    <scope>NUCLEOTIDE SEQUENCE</scope>
    <source>
        <tissue evidence="1">Ovary</tissue>
    </source>
</reference>
<organism evidence="1">
    <name type="scientific">Pararge aegeria</name>
    <name type="common">speckled wood butterfly</name>
    <dbReference type="NCBI Taxonomy" id="116150"/>
    <lineage>
        <taxon>Eukaryota</taxon>
        <taxon>Metazoa</taxon>
        <taxon>Ecdysozoa</taxon>
        <taxon>Arthropoda</taxon>
        <taxon>Hexapoda</taxon>
        <taxon>Insecta</taxon>
        <taxon>Pterygota</taxon>
        <taxon>Neoptera</taxon>
        <taxon>Endopterygota</taxon>
        <taxon>Lepidoptera</taxon>
        <taxon>Glossata</taxon>
        <taxon>Ditrysia</taxon>
        <taxon>Papilionoidea</taxon>
        <taxon>Nymphalidae</taxon>
        <taxon>Satyrinae</taxon>
        <taxon>Satyrini</taxon>
        <taxon>Parargina</taxon>
        <taxon>Pararge</taxon>
    </lineage>
</organism>
<feature type="non-terminal residue" evidence="1">
    <location>
        <position position="1"/>
    </location>
</feature>
<feature type="non-terminal residue" evidence="1">
    <location>
        <position position="67"/>
    </location>
</feature>